<dbReference type="Gene3D" id="3.40.640.10">
    <property type="entry name" value="Type I PLP-dependent aspartate aminotransferase-like (Major domain)"/>
    <property type="match status" value="1"/>
</dbReference>
<accession>A0A8I0TWI8</accession>
<dbReference type="InterPro" id="IPR015422">
    <property type="entry name" value="PyrdxlP-dep_Trfase_small"/>
</dbReference>
<dbReference type="Gene3D" id="3.90.1150.10">
    <property type="entry name" value="Aspartate Aminotransferase, domain 1"/>
    <property type="match status" value="1"/>
</dbReference>
<gene>
    <name evidence="5" type="ORF">H4687_008998</name>
</gene>
<dbReference type="GO" id="GO:0016301">
    <property type="term" value="F:kinase activity"/>
    <property type="evidence" value="ECO:0007669"/>
    <property type="project" value="UniProtKB-KW"/>
</dbReference>
<dbReference type="NCBIfam" id="NF004800">
    <property type="entry name" value="PRK06149.1"/>
    <property type="match status" value="1"/>
</dbReference>
<name>A0A8I0TWI8_9ACTN</name>
<organism evidence="5 6">
    <name type="scientific">Streptomyces stelliscabiei</name>
    <dbReference type="NCBI Taxonomy" id="146820"/>
    <lineage>
        <taxon>Bacteria</taxon>
        <taxon>Bacillati</taxon>
        <taxon>Actinomycetota</taxon>
        <taxon>Actinomycetes</taxon>
        <taxon>Kitasatosporales</taxon>
        <taxon>Streptomycetaceae</taxon>
        <taxon>Streptomyces</taxon>
    </lineage>
</organism>
<keyword evidence="2" id="KW-0663">Pyridoxal phosphate</keyword>
<dbReference type="GeneID" id="86833398"/>
<dbReference type="GO" id="GO:0008483">
    <property type="term" value="F:transaminase activity"/>
    <property type="evidence" value="ECO:0007669"/>
    <property type="project" value="UniProtKB-KW"/>
</dbReference>
<keyword evidence="5" id="KW-0032">Aminotransferase</keyword>
<dbReference type="SUPFAM" id="SSF51261">
    <property type="entry name" value="Duplicated hybrid motif"/>
    <property type="match status" value="1"/>
</dbReference>
<proteinExistence type="inferred from homology"/>
<dbReference type="PROSITE" id="PS50206">
    <property type="entry name" value="RHODANESE_3"/>
    <property type="match status" value="1"/>
</dbReference>
<dbReference type="RefSeq" id="WP_046914655.1">
    <property type="nucleotide sequence ID" value="NZ_JADBGF010000001.1"/>
</dbReference>
<evidence type="ECO:0000256" key="2">
    <source>
        <dbReference type="ARBA" id="ARBA00022898"/>
    </source>
</evidence>
<evidence type="ECO:0000313" key="5">
    <source>
        <dbReference type="EMBL" id="MBE1602869.1"/>
    </source>
</evidence>
<dbReference type="PANTHER" id="PTHR45688">
    <property type="match status" value="1"/>
</dbReference>
<keyword evidence="5" id="KW-0808">Transferase</keyword>
<dbReference type="Gene3D" id="2.70.70.10">
    <property type="entry name" value="Glucose Permease (Domain IIA)"/>
    <property type="match status" value="1"/>
</dbReference>
<dbReference type="CDD" id="cd00610">
    <property type="entry name" value="OAT_like"/>
    <property type="match status" value="1"/>
</dbReference>
<dbReference type="AlphaFoldDB" id="A0A8I0TWI8"/>
<dbReference type="SUPFAM" id="SSF53383">
    <property type="entry name" value="PLP-dependent transferases"/>
    <property type="match status" value="1"/>
</dbReference>
<protein>
    <submittedName>
        <fullName evidence="5">4-aminobutyrate aminotransferase-like enzyme/Ser/Thr protein kinase RdoA (MazF antagonist)</fullName>
    </submittedName>
</protein>
<reference evidence="5 6" key="1">
    <citation type="submission" date="2020-10" db="EMBL/GenBank/DDBJ databases">
        <title>Sequencing the genomes of 1000 actinobacteria strains.</title>
        <authorList>
            <person name="Klenk H.-P."/>
        </authorList>
    </citation>
    <scope>NUCLEOTIDE SEQUENCE [LARGE SCALE GENOMIC DNA]</scope>
    <source>
        <strain evidence="5 6">DSM 41803</strain>
    </source>
</reference>
<dbReference type="SUPFAM" id="SSF56112">
    <property type="entry name" value="Protein kinase-like (PK-like)"/>
    <property type="match status" value="1"/>
</dbReference>
<dbReference type="InterPro" id="IPR011009">
    <property type="entry name" value="Kinase-like_dom_sf"/>
</dbReference>
<dbReference type="InterPro" id="IPR001763">
    <property type="entry name" value="Rhodanese-like_dom"/>
</dbReference>
<dbReference type="Proteomes" id="UP000629287">
    <property type="component" value="Unassembled WGS sequence"/>
</dbReference>
<evidence type="ECO:0000256" key="3">
    <source>
        <dbReference type="SAM" id="MobiDB-lite"/>
    </source>
</evidence>
<evidence type="ECO:0000259" key="4">
    <source>
        <dbReference type="PROSITE" id="PS50206"/>
    </source>
</evidence>
<dbReference type="GO" id="GO:0030170">
    <property type="term" value="F:pyridoxal phosphate binding"/>
    <property type="evidence" value="ECO:0007669"/>
    <property type="project" value="InterPro"/>
</dbReference>
<feature type="domain" description="Rhodanese" evidence="4">
    <location>
        <begin position="641"/>
        <end position="708"/>
    </location>
</feature>
<dbReference type="InterPro" id="IPR005814">
    <property type="entry name" value="Aminotrans_3"/>
</dbReference>
<dbReference type="Gene3D" id="3.90.1200.10">
    <property type="match status" value="1"/>
</dbReference>
<comment type="similarity">
    <text evidence="1">Belongs to the class-III pyridoxal-phosphate-dependent aminotransferase family.</text>
</comment>
<feature type="region of interest" description="Disordered" evidence="3">
    <location>
        <begin position="1"/>
        <end position="26"/>
    </location>
</feature>
<dbReference type="InterPro" id="IPR015424">
    <property type="entry name" value="PyrdxlP-dep_Trfase"/>
</dbReference>
<evidence type="ECO:0000313" key="6">
    <source>
        <dbReference type="Proteomes" id="UP000629287"/>
    </source>
</evidence>
<dbReference type="InterPro" id="IPR049704">
    <property type="entry name" value="Aminotrans_3_PPA_site"/>
</dbReference>
<keyword evidence="5" id="KW-0418">Kinase</keyword>
<dbReference type="Pfam" id="PF00202">
    <property type="entry name" value="Aminotran_3"/>
    <property type="match status" value="1"/>
</dbReference>
<evidence type="ECO:0000256" key="1">
    <source>
        <dbReference type="ARBA" id="ARBA00008954"/>
    </source>
</evidence>
<dbReference type="CDD" id="cd12797">
    <property type="entry name" value="M23_peptidase"/>
    <property type="match status" value="1"/>
</dbReference>
<dbReference type="PROSITE" id="PS00600">
    <property type="entry name" value="AA_TRANSFER_CLASS_3"/>
    <property type="match status" value="1"/>
</dbReference>
<dbReference type="InterPro" id="IPR011055">
    <property type="entry name" value="Dup_hybrid_motif"/>
</dbReference>
<dbReference type="EMBL" id="JADBGF010000001">
    <property type="protein sequence ID" value="MBE1602869.1"/>
    <property type="molecule type" value="Genomic_DNA"/>
</dbReference>
<keyword evidence="6" id="KW-1185">Reference proteome</keyword>
<dbReference type="InterPro" id="IPR015421">
    <property type="entry name" value="PyrdxlP-dep_Trfase_major"/>
</dbReference>
<comment type="caution">
    <text evidence="5">The sequence shown here is derived from an EMBL/GenBank/DDBJ whole genome shotgun (WGS) entry which is preliminary data.</text>
</comment>
<sequence>MAEAQRSFTDEGAVDVGASAAPFTGPMLSEQDATRLLREEWGITARLTDLGSTQDQVMLVRDDSDGRRYVLKATPAEGGVEAVHAEHLAIRRFRSRDPGLVVPEAIPTLQDHDLVDRAGLRVRLLEWVPGAPLGSVAYLSPTALRGLGRLAARSVAALAGFDHPGLHRHSSWDPRHAVRTVSGLTDHFTGPENALIDRALAPVADLVGGGTAGRLPEQAVHTDIHEYNVVGDFDADGAFVPTGIIDFGDLVWTWRAGEVATPMLAAVARAPEDSLGAALPVLAGYLDRLSLSEAEADALWTLVRARAVLCAALQTVASQQDPGDEGAAKVAAEDWRALRAVVETDPALATAMVRQACGFGAPETDLADLVARQSPSPILRDQEFGPLRPVDLSVESELFSAGNWLDGAAFPTLGSDTEVAVGRFDEIRLGERDLTDQAPAALHLGADLFVPAGTAVYAPLDATVVRADAHAVVLQSRVDTTTFFVRLAGVAPHFSNGHTVRRGTEVALVAPSAGPLPSHVHVQLGLSPDLPGHGRVRDRAALLTLCADPSPLVGTPTRAERGKSVERVHERRATYVAGAQSTYYETPVQMVRGRRHWLYDSAGRRYLDMINNVAIVGHSHPALTSAAARQMALLNTNSRFLYDAMGEYAERLAGTLPEELHTFFFVNSGSEAVDLAVQLARVHTGRRSVVVIEGSYHGWTSDVFALDTLPHDRPRWREKLDDHVHVAETPDPYRGRHGARAEPYAESVRQACAEARPGGGVAAFVAEPLLGSQGGIVPPPGYLAAAYAAVREAGGVCVADEIQVGMGRTGPAFWAFEGQGATPDIVAAAKATGNGHPLGVVACRAEIAAEFGRRAGFFSSTGGGPVSCRIGTAVLDVLRDERLPENARTVGAYLGGELNMLAARFPEIGAVYGEGLYRGVDIVVPGGDKEPAPAAATQMCARMLELGVVIQPTGVELNVLKIKPPLCFDKAAADYFLAQFTRVLEERAQSRTASARSIHRHPTTGQGRQ</sequence>
<dbReference type="PANTHER" id="PTHR45688:SF13">
    <property type="entry name" value="ALANINE--GLYOXYLATE AMINOTRANSFERASE 2-LIKE"/>
    <property type="match status" value="1"/>
</dbReference>